<keyword evidence="9" id="KW-0812">Transmembrane</keyword>
<dbReference type="SUPFAM" id="SSF56601">
    <property type="entry name" value="beta-lactamase/transpeptidase-like"/>
    <property type="match status" value="2"/>
</dbReference>
<dbReference type="InterPro" id="IPR023346">
    <property type="entry name" value="Lysozyme-like_dom_sf"/>
</dbReference>
<dbReference type="Gene3D" id="1.10.3810.10">
    <property type="entry name" value="Biosynthetic peptidoglycan transglycosylase-like"/>
    <property type="match status" value="1"/>
</dbReference>
<evidence type="ECO:0000313" key="11">
    <source>
        <dbReference type="EMBL" id="AWI74568.1"/>
    </source>
</evidence>
<accession>A0A2U8GM48</accession>
<dbReference type="KEGG" id="acom:CEW83_04555"/>
<keyword evidence="9" id="KW-0472">Membrane</keyword>
<keyword evidence="6" id="KW-0511">Multifunctional enzyme</keyword>
<feature type="transmembrane region" description="Helical" evidence="9">
    <location>
        <begin position="18"/>
        <end position="36"/>
    </location>
</feature>
<dbReference type="PANTHER" id="PTHR32282">
    <property type="entry name" value="BINDING PROTEIN TRANSPEPTIDASE, PUTATIVE-RELATED"/>
    <property type="match status" value="1"/>
</dbReference>
<comment type="pathway">
    <text evidence="1">Cell wall biogenesis; peptidoglycan biosynthesis.</text>
</comment>
<dbReference type="GO" id="GO:0009252">
    <property type="term" value="P:peptidoglycan biosynthetic process"/>
    <property type="evidence" value="ECO:0007669"/>
    <property type="project" value="TreeGrafter"/>
</dbReference>
<reference evidence="11 12" key="1">
    <citation type="submission" date="2017-06" db="EMBL/GenBank/DDBJ databases">
        <title>Azoarcus.</title>
        <authorList>
            <person name="Woo J.-H."/>
            <person name="Kim H.-S."/>
        </authorList>
    </citation>
    <scope>NUCLEOTIDE SEQUENCE [LARGE SCALE GENOMIC DNA]</scope>
    <source>
        <strain evidence="11 12">TSPY31</strain>
    </source>
</reference>
<evidence type="ECO:0000256" key="8">
    <source>
        <dbReference type="ARBA" id="ARBA00049902"/>
    </source>
</evidence>
<comment type="catalytic activity">
    <reaction evidence="8">
        <text>[GlcNAc-(1-&gt;4)-Mur2Ac(oyl-L-Ala-gamma-D-Glu-L-Lys-D-Ala-D-Ala)](n)-di-trans,octa-cis-undecaprenyl diphosphate + beta-D-GlcNAc-(1-&gt;4)-Mur2Ac(oyl-L-Ala-gamma-D-Glu-L-Lys-D-Ala-D-Ala)-di-trans,octa-cis-undecaprenyl diphosphate = [GlcNAc-(1-&gt;4)-Mur2Ac(oyl-L-Ala-gamma-D-Glu-L-Lys-D-Ala-D-Ala)](n+1)-di-trans,octa-cis-undecaprenyl diphosphate + di-trans,octa-cis-undecaprenyl diphosphate + H(+)</text>
        <dbReference type="Rhea" id="RHEA:23708"/>
        <dbReference type="Rhea" id="RHEA-COMP:9602"/>
        <dbReference type="Rhea" id="RHEA-COMP:9603"/>
        <dbReference type="ChEBI" id="CHEBI:15378"/>
        <dbReference type="ChEBI" id="CHEBI:58405"/>
        <dbReference type="ChEBI" id="CHEBI:60033"/>
        <dbReference type="ChEBI" id="CHEBI:78435"/>
        <dbReference type="EC" id="2.4.99.28"/>
    </reaction>
</comment>
<keyword evidence="3" id="KW-0378">Hydrolase</keyword>
<evidence type="ECO:0000256" key="9">
    <source>
        <dbReference type="SAM" id="Phobius"/>
    </source>
</evidence>
<keyword evidence="9" id="KW-1133">Transmembrane helix</keyword>
<dbReference type="EMBL" id="CP022187">
    <property type="protein sequence ID" value="AWI74568.1"/>
    <property type="molecule type" value="Genomic_DNA"/>
</dbReference>
<evidence type="ECO:0000256" key="5">
    <source>
        <dbReference type="ARBA" id="ARBA00022679"/>
    </source>
</evidence>
<evidence type="ECO:0000256" key="2">
    <source>
        <dbReference type="ARBA" id="ARBA00022645"/>
    </source>
</evidence>
<keyword evidence="3" id="KW-0645">Protease</keyword>
<dbReference type="InterPro" id="IPR050396">
    <property type="entry name" value="Glycosyltr_51/Transpeptidase"/>
</dbReference>
<organism evidence="11 12">
    <name type="scientific">Parazoarcus communis</name>
    <dbReference type="NCBI Taxonomy" id="41977"/>
    <lineage>
        <taxon>Bacteria</taxon>
        <taxon>Pseudomonadati</taxon>
        <taxon>Pseudomonadota</taxon>
        <taxon>Betaproteobacteria</taxon>
        <taxon>Rhodocyclales</taxon>
        <taxon>Zoogloeaceae</taxon>
        <taxon>Parazoarcus</taxon>
    </lineage>
</organism>
<dbReference type="GO" id="GO:0008955">
    <property type="term" value="F:peptidoglycan glycosyltransferase activity"/>
    <property type="evidence" value="ECO:0007669"/>
    <property type="project" value="UniProtKB-EC"/>
</dbReference>
<sequence>MQQTSEARPAQRARPLRWLVLLCIVAAIVAGIMLLAEEMRTSALQARHLSRIAAETGFQLAPGAGELLPAPPGPYDSRLGYNQMPAFVQRLSSRGYTVTQQARASARLVELNDLGLFPIYREKNQGGLTLLDCQANPLHVSRYPERTYPGFEDVPRILVDTLLFIENRELLDPGRPKRNPAVEWDRFARAAFDQLLGLIDEDRSAPGGSTLATQIEKYRHSPDGRTTSREQKLKQMASASLRSYLEGEDTLTARRRIVTDYLNTVPLSAKTGFGEVNGIGDGLWAWYERDFGEVNALLEAQSNSSGTRKIRFQDSGDEDLLRQALAYKQALSLMIAQRRPSYYLAGNARSLGGLTDSYLRLLTEAGIIQPALRDAALAVPLKLREGPAVPPQTAFVTRKAGNALRTHLSSQLGVARFYDLDRLDLTAGSTLHGGIQSTVTSLLRSISDPAQAEALGLIGPRMFAPGQDPSRVLFSFTLYERVGTANLLRVQTDSYDQPFDINEGAKLDLGSTAKLRTLVTYLEIVAELHTLYGAHSRETLRSTPRSSNNPLLNWALDYLASTDERRLRPMLDAAMQRTYSANPGERFFTGGGLHSFDNFSRDDNNKILPVQVAFRHSVNLVFIRMMRDIVRYTVSNNPAVADIFEDPDDPRRKAYLTRFADREGRVFLNGFLRKYQGKTGDEALTRVLEGIRVTPRRLAVILRSVRPQLDAKAFAEQMRQHLDAPAQLSDGDLRDLYSRFGPERYSLPDRGYLAGIHPLELWLLAFLQANPGATHAQVTEASQEQRIEVYTWLFRTRHRNAQDVRIRSLLEVEAFIDIARRWRRLGYPFEALTPSYATSIGSSADRPAALAELVGILVNDGLRLPVVRIVRLHFAADTPYETYMERAPGPGEQVLPPEVAQVAREAMIDVATQGTARRLSGAFVRDDGSPLVVGGKTGTGDHRYEVYGPGGVLVSSRVVTRSATLIFLAGDRFFGTLTAFAAEPHAADYQFTSSLAVQLLSRGIAPLLKPLWSETATSHGAGCPAPLSQGGSSQD</sequence>
<evidence type="ECO:0000313" key="12">
    <source>
        <dbReference type="Proteomes" id="UP000244930"/>
    </source>
</evidence>
<feature type="domain" description="Glycosyl transferase family 51" evidence="10">
    <location>
        <begin position="142"/>
        <end position="341"/>
    </location>
</feature>
<dbReference type="Pfam" id="PF00912">
    <property type="entry name" value="Transgly"/>
    <property type="match status" value="1"/>
</dbReference>
<evidence type="ECO:0000256" key="6">
    <source>
        <dbReference type="ARBA" id="ARBA00023268"/>
    </source>
</evidence>
<proteinExistence type="predicted"/>
<keyword evidence="12" id="KW-1185">Reference proteome</keyword>
<gene>
    <name evidence="11" type="ORF">CEW83_04555</name>
</gene>
<dbReference type="Gene3D" id="3.40.710.10">
    <property type="entry name" value="DD-peptidase/beta-lactamase superfamily"/>
    <property type="match status" value="1"/>
</dbReference>
<evidence type="ECO:0000256" key="7">
    <source>
        <dbReference type="ARBA" id="ARBA00044770"/>
    </source>
</evidence>
<dbReference type="InterPro" id="IPR012338">
    <property type="entry name" value="Beta-lactam/transpept-like"/>
</dbReference>
<evidence type="ECO:0000256" key="4">
    <source>
        <dbReference type="ARBA" id="ARBA00022676"/>
    </source>
</evidence>
<evidence type="ECO:0000256" key="3">
    <source>
        <dbReference type="ARBA" id="ARBA00022670"/>
    </source>
</evidence>
<protein>
    <recommendedName>
        <fullName evidence="7">peptidoglycan glycosyltransferase</fullName>
        <ecNumber evidence="7">2.4.99.28</ecNumber>
    </recommendedName>
</protein>
<name>A0A2U8GM48_9RHOO</name>
<evidence type="ECO:0000256" key="1">
    <source>
        <dbReference type="ARBA" id="ARBA00004752"/>
    </source>
</evidence>
<dbReference type="SUPFAM" id="SSF53955">
    <property type="entry name" value="Lysozyme-like"/>
    <property type="match status" value="1"/>
</dbReference>
<dbReference type="GO" id="GO:0030288">
    <property type="term" value="C:outer membrane-bounded periplasmic space"/>
    <property type="evidence" value="ECO:0007669"/>
    <property type="project" value="TreeGrafter"/>
</dbReference>
<dbReference type="RefSeq" id="WP_108948274.1">
    <property type="nucleotide sequence ID" value="NZ_CP022187.1"/>
</dbReference>
<dbReference type="GO" id="GO:0006508">
    <property type="term" value="P:proteolysis"/>
    <property type="evidence" value="ECO:0007669"/>
    <property type="project" value="UniProtKB-KW"/>
</dbReference>
<keyword evidence="2" id="KW-0121">Carboxypeptidase</keyword>
<dbReference type="InterPro" id="IPR001264">
    <property type="entry name" value="Glyco_trans_51"/>
</dbReference>
<dbReference type="Proteomes" id="UP000244930">
    <property type="component" value="Chromosome"/>
</dbReference>
<keyword evidence="4" id="KW-0328">Glycosyltransferase</keyword>
<dbReference type="InterPro" id="IPR036950">
    <property type="entry name" value="PBP_transglycosylase"/>
</dbReference>
<dbReference type="PANTHER" id="PTHR32282:SF24">
    <property type="entry name" value="GLYCOSYL TRANSFERASE FAMILY 51 DOMAIN-CONTAINING PROTEIN"/>
    <property type="match status" value="1"/>
</dbReference>
<dbReference type="GO" id="GO:0004180">
    <property type="term" value="F:carboxypeptidase activity"/>
    <property type="evidence" value="ECO:0007669"/>
    <property type="project" value="UniProtKB-KW"/>
</dbReference>
<dbReference type="AlphaFoldDB" id="A0A2U8GM48"/>
<evidence type="ECO:0000259" key="10">
    <source>
        <dbReference type="Pfam" id="PF00912"/>
    </source>
</evidence>
<keyword evidence="5 11" id="KW-0808">Transferase</keyword>
<dbReference type="EC" id="2.4.99.28" evidence="7"/>